<evidence type="ECO:0000259" key="9">
    <source>
        <dbReference type="Pfam" id="PF12161"/>
    </source>
</evidence>
<evidence type="ECO:0000256" key="3">
    <source>
        <dbReference type="ARBA" id="ARBA00022603"/>
    </source>
</evidence>
<dbReference type="EMBL" id="CP038438">
    <property type="protein sequence ID" value="QBX43609.1"/>
    <property type="molecule type" value="Genomic_DNA"/>
</dbReference>
<dbReference type="GO" id="GO:0032259">
    <property type="term" value="P:methylation"/>
    <property type="evidence" value="ECO:0007669"/>
    <property type="project" value="UniProtKB-KW"/>
</dbReference>
<accession>A0AAP8Z1H9</accession>
<evidence type="ECO:0000256" key="2">
    <source>
        <dbReference type="ARBA" id="ARBA00011900"/>
    </source>
</evidence>
<dbReference type="InterPro" id="IPR029063">
    <property type="entry name" value="SAM-dependent_MTases_sf"/>
</dbReference>
<dbReference type="RefSeq" id="WP_135296642.1">
    <property type="nucleotide sequence ID" value="NZ_CP038438.1"/>
</dbReference>
<dbReference type="InterPro" id="IPR022749">
    <property type="entry name" value="D12N6_MeTrfase_N"/>
</dbReference>
<dbReference type="REBASE" id="310379">
    <property type="entry name" value="M.Pfl677ORF24680P"/>
</dbReference>
<keyword evidence="5" id="KW-0949">S-adenosyl-L-methionine</keyword>
<organism evidence="10 11">
    <name type="scientific">Pseudomonas fluorescens</name>
    <dbReference type="NCBI Taxonomy" id="294"/>
    <lineage>
        <taxon>Bacteria</taxon>
        <taxon>Pseudomonadati</taxon>
        <taxon>Pseudomonadota</taxon>
        <taxon>Gammaproteobacteria</taxon>
        <taxon>Pseudomonadales</taxon>
        <taxon>Pseudomonadaceae</taxon>
        <taxon>Pseudomonas</taxon>
    </lineage>
</organism>
<dbReference type="Proteomes" id="UP000295797">
    <property type="component" value="Chromosome"/>
</dbReference>
<dbReference type="InterPro" id="IPR002052">
    <property type="entry name" value="DNA_methylase_N6_adenine_CS"/>
</dbReference>
<dbReference type="AlphaFoldDB" id="A0AAP8Z1H9"/>
<dbReference type="PRINTS" id="PR00507">
    <property type="entry name" value="N12N6MTFRASE"/>
</dbReference>
<dbReference type="EC" id="2.1.1.72" evidence="2"/>
<dbReference type="GO" id="GO:0009007">
    <property type="term" value="F:site-specific DNA-methyltransferase (adenine-specific) activity"/>
    <property type="evidence" value="ECO:0007669"/>
    <property type="project" value="UniProtKB-EC"/>
</dbReference>
<dbReference type="PANTHER" id="PTHR42933:SF3">
    <property type="entry name" value="TYPE I RESTRICTION ENZYME MJAVIII METHYLASE SUBUNIT"/>
    <property type="match status" value="1"/>
</dbReference>
<name>A0AAP8Z1H9_PSEFL</name>
<evidence type="ECO:0000256" key="4">
    <source>
        <dbReference type="ARBA" id="ARBA00022679"/>
    </source>
</evidence>
<gene>
    <name evidence="10" type="ORF">E4T63_24680</name>
</gene>
<evidence type="ECO:0000256" key="5">
    <source>
        <dbReference type="ARBA" id="ARBA00022691"/>
    </source>
</evidence>
<keyword evidence="3 10" id="KW-0489">Methyltransferase</keyword>
<feature type="domain" description="DNA methylase adenine-specific" evidence="8">
    <location>
        <begin position="144"/>
        <end position="477"/>
    </location>
</feature>
<evidence type="ECO:0000313" key="10">
    <source>
        <dbReference type="EMBL" id="QBX43609.1"/>
    </source>
</evidence>
<dbReference type="GO" id="GO:0003677">
    <property type="term" value="F:DNA binding"/>
    <property type="evidence" value="ECO:0007669"/>
    <property type="project" value="InterPro"/>
</dbReference>
<dbReference type="GO" id="GO:0008170">
    <property type="term" value="F:N-methyltransferase activity"/>
    <property type="evidence" value="ECO:0007669"/>
    <property type="project" value="InterPro"/>
</dbReference>
<protein>
    <recommendedName>
        <fullName evidence="2">site-specific DNA-methyltransferase (adenine-specific)</fullName>
        <ecNumber evidence="2">2.1.1.72</ecNumber>
    </recommendedName>
</protein>
<dbReference type="Gene3D" id="3.40.50.150">
    <property type="entry name" value="Vaccinia Virus protein VP39"/>
    <property type="match status" value="1"/>
</dbReference>
<sequence length="512" mass="57987">MITGELKSKIDAIWNAFWSGGISNPMEVMEQLTYLLFLRRLDELHTLEENKSNRLKQPMERRIFPEGLDARGCNYNDYRWSHFKNLAPADMFEVIADHVFPFLKTIGSDDSTYSHHMRDARFTIPTPGLLAKVVDLLDDIPMDDRDTKGDVYEYMLGKIASAGQNGQFRTPRHIIQLMVELTAPQPNDVICDPASGTCGFLVAAGEYLREKNPSLLLDAAQREHFHHGMFHGFDFDNTMLRIGSMNMMLHGVENPDIRYRDSLAENTAGEAEHYSLILANPPFAGSLDYESTAKDLQKIVKTKKTELLFLALFLRLLKPGGRAAVIVPDGVMFGSSKAHKELRRMIIEDHKLDGIVKLPSGVFKPYAGVATSILLFTKTNSGGTDNVWFYDLQADGMSLDDKRLPLLTDDKLGVSPSAVLTDEERAKNNLPDVLVHWRERKGEELLRPRTAQSFCVPKSEIVSQKYDLSLSRYKEVECEEIVHRSPDEILERLSALEVEISQGMHSLREIFR</sequence>
<comment type="similarity">
    <text evidence="1">Belongs to the N(4)/N(6)-methyltransferase family.</text>
</comment>
<evidence type="ECO:0000256" key="6">
    <source>
        <dbReference type="ARBA" id="ARBA00022747"/>
    </source>
</evidence>
<dbReference type="Pfam" id="PF12161">
    <property type="entry name" value="HsdM_N"/>
    <property type="match status" value="1"/>
</dbReference>
<dbReference type="GO" id="GO:0009307">
    <property type="term" value="P:DNA restriction-modification system"/>
    <property type="evidence" value="ECO:0007669"/>
    <property type="project" value="UniProtKB-KW"/>
</dbReference>
<feature type="domain" description="N6 adenine-specific DNA methyltransferase N-terminal" evidence="9">
    <location>
        <begin position="6"/>
        <end position="136"/>
    </location>
</feature>
<dbReference type="Pfam" id="PF02384">
    <property type="entry name" value="N6_Mtase"/>
    <property type="match status" value="1"/>
</dbReference>
<keyword evidence="6" id="KW-0680">Restriction system</keyword>
<evidence type="ECO:0000256" key="1">
    <source>
        <dbReference type="ARBA" id="ARBA00006594"/>
    </source>
</evidence>
<dbReference type="SUPFAM" id="SSF53335">
    <property type="entry name" value="S-adenosyl-L-methionine-dependent methyltransferases"/>
    <property type="match status" value="1"/>
</dbReference>
<dbReference type="InterPro" id="IPR003356">
    <property type="entry name" value="DNA_methylase_A-5"/>
</dbReference>
<keyword evidence="4" id="KW-0808">Transferase</keyword>
<evidence type="ECO:0000259" key="8">
    <source>
        <dbReference type="Pfam" id="PF02384"/>
    </source>
</evidence>
<evidence type="ECO:0000256" key="7">
    <source>
        <dbReference type="ARBA" id="ARBA00047942"/>
    </source>
</evidence>
<evidence type="ECO:0000313" key="11">
    <source>
        <dbReference type="Proteomes" id="UP000295797"/>
    </source>
</evidence>
<reference evidence="10 11" key="1">
    <citation type="submission" date="2019-03" db="EMBL/GenBank/DDBJ databases">
        <title>Complete genome sequence of the plant growth promoting strain Pseudomonas fluorescens LBUM677.</title>
        <authorList>
            <person name="Novinscak A."/>
            <person name="Joly D."/>
            <person name="Filion M."/>
        </authorList>
    </citation>
    <scope>NUCLEOTIDE SEQUENCE [LARGE SCALE GENOMIC DNA]</scope>
    <source>
        <strain evidence="10 11">LBUM677</strain>
    </source>
</reference>
<proteinExistence type="inferred from homology"/>
<dbReference type="InterPro" id="IPR038333">
    <property type="entry name" value="T1MK-like_N_sf"/>
</dbReference>
<dbReference type="PANTHER" id="PTHR42933">
    <property type="entry name" value="SLR6095 PROTEIN"/>
    <property type="match status" value="1"/>
</dbReference>
<dbReference type="InterPro" id="IPR051537">
    <property type="entry name" value="DNA_Adenine_Mtase"/>
</dbReference>
<comment type="catalytic activity">
    <reaction evidence="7">
        <text>a 2'-deoxyadenosine in DNA + S-adenosyl-L-methionine = an N(6)-methyl-2'-deoxyadenosine in DNA + S-adenosyl-L-homocysteine + H(+)</text>
        <dbReference type="Rhea" id="RHEA:15197"/>
        <dbReference type="Rhea" id="RHEA-COMP:12418"/>
        <dbReference type="Rhea" id="RHEA-COMP:12419"/>
        <dbReference type="ChEBI" id="CHEBI:15378"/>
        <dbReference type="ChEBI" id="CHEBI:57856"/>
        <dbReference type="ChEBI" id="CHEBI:59789"/>
        <dbReference type="ChEBI" id="CHEBI:90615"/>
        <dbReference type="ChEBI" id="CHEBI:90616"/>
        <dbReference type="EC" id="2.1.1.72"/>
    </reaction>
</comment>
<dbReference type="Gene3D" id="1.20.1260.30">
    <property type="match status" value="1"/>
</dbReference>
<dbReference type="PROSITE" id="PS00092">
    <property type="entry name" value="N6_MTASE"/>
    <property type="match status" value="1"/>
</dbReference>